<evidence type="ECO:0000256" key="2">
    <source>
        <dbReference type="PIRSR" id="PIRSR018249-2"/>
    </source>
</evidence>
<feature type="domain" description="23S rRNA (guanine(745)-N(1))-methyltransferase N-terminal" evidence="4">
    <location>
        <begin position="9"/>
        <end position="45"/>
    </location>
</feature>
<feature type="binding site" evidence="2">
    <location>
        <position position="189"/>
    </location>
    <ligand>
        <name>S-adenosyl-L-methionine</name>
        <dbReference type="ChEBI" id="CHEBI:59789"/>
    </ligand>
</feature>
<name>A0A3M8A4Q7_9MICO</name>
<dbReference type="PIRSF" id="PIRSF018249">
    <property type="entry name" value="MyrA_prd"/>
    <property type="match status" value="1"/>
</dbReference>
<evidence type="ECO:0000256" key="1">
    <source>
        <dbReference type="PIRSR" id="PIRSR018249-1"/>
    </source>
</evidence>
<dbReference type="GO" id="GO:0032259">
    <property type="term" value="P:methylation"/>
    <property type="evidence" value="ECO:0007669"/>
    <property type="project" value="UniProtKB-KW"/>
</dbReference>
<proteinExistence type="predicted"/>
<dbReference type="InterPro" id="IPR048647">
    <property type="entry name" value="RlmA_N"/>
</dbReference>
<dbReference type="AlphaFoldDB" id="A0A3M8A4Q7"/>
<keyword evidence="5" id="KW-0489">Methyltransferase</keyword>
<feature type="domain" description="Methyltransferase" evidence="3">
    <location>
        <begin position="94"/>
        <end position="178"/>
    </location>
</feature>
<dbReference type="GO" id="GO:0046872">
    <property type="term" value="F:metal ion binding"/>
    <property type="evidence" value="ECO:0007669"/>
    <property type="project" value="UniProtKB-KW"/>
</dbReference>
<sequence length="283" mass="30293">MSIDSTWLRCPNCFRDLDPIDARTLGCTEGHRFDVAKNGAVTLLPPRAPRTIGDSREMLEARHDLLASGIYRPIAAAIIDASRSRVAASVAVRVADLGCGTGYYAAQLAEELPNAAFLLADRSATAVRMAMRGVPASTGVILDLWRPLPVRDATADVAVNVFAPRNAAEFARILRPDGALIVVVPTGDHLRELRTTGGMLDIPRDKDAHVTGRLLPAGFELERSERVEYVADVDVAQRAALVDMGPSAHHAHADRHGTDLAAVTVSVDVLLFRLGATVLPQSA</sequence>
<dbReference type="InterPro" id="IPR041698">
    <property type="entry name" value="Methyltransf_25"/>
</dbReference>
<dbReference type="GO" id="GO:0008168">
    <property type="term" value="F:methyltransferase activity"/>
    <property type="evidence" value="ECO:0007669"/>
    <property type="project" value="UniProtKB-KW"/>
</dbReference>
<dbReference type="InterPro" id="IPR029063">
    <property type="entry name" value="SAM-dependent_MTases_sf"/>
</dbReference>
<organism evidence="5 6">
    <name type="scientific">Agromyces tardus</name>
    <dbReference type="NCBI Taxonomy" id="2583849"/>
    <lineage>
        <taxon>Bacteria</taxon>
        <taxon>Bacillati</taxon>
        <taxon>Actinomycetota</taxon>
        <taxon>Actinomycetes</taxon>
        <taxon>Micrococcales</taxon>
        <taxon>Microbacteriaceae</taxon>
        <taxon>Agromyces</taxon>
    </lineage>
</organism>
<dbReference type="EMBL" id="RHHB01000045">
    <property type="protein sequence ID" value="RNB45555.1"/>
    <property type="molecule type" value="Genomic_DNA"/>
</dbReference>
<feature type="binding site" evidence="2">
    <location>
        <begin position="101"/>
        <end position="102"/>
    </location>
    <ligand>
        <name>S-adenosyl-L-methionine</name>
        <dbReference type="ChEBI" id="CHEBI:59789"/>
    </ligand>
</feature>
<reference evidence="5 6" key="1">
    <citation type="submission" date="2018-10" db="EMBL/GenBank/DDBJ databases">
        <title>Isolation, diversity and antibacterial activity of antinobacteria from the wheat rhizosphere soil.</title>
        <authorList>
            <person name="Sun T."/>
        </authorList>
    </citation>
    <scope>NUCLEOTIDE SEQUENCE [LARGE SCALE GENOMIC DNA]</scope>
    <source>
        <strain evidence="5 6">SJ-23</strain>
    </source>
</reference>
<evidence type="ECO:0000259" key="4">
    <source>
        <dbReference type="Pfam" id="PF21302"/>
    </source>
</evidence>
<dbReference type="Pfam" id="PF13649">
    <property type="entry name" value="Methyltransf_25"/>
    <property type="match status" value="1"/>
</dbReference>
<keyword evidence="1" id="KW-0479">Metal-binding</keyword>
<feature type="binding site" evidence="1">
    <location>
        <position position="31"/>
    </location>
    <ligand>
        <name>Zn(2+)</name>
        <dbReference type="ChEBI" id="CHEBI:29105"/>
    </ligand>
</feature>
<keyword evidence="5" id="KW-0808">Transferase</keyword>
<dbReference type="SUPFAM" id="SSF53335">
    <property type="entry name" value="S-adenosyl-L-methionine-dependent methyltransferases"/>
    <property type="match status" value="1"/>
</dbReference>
<evidence type="ECO:0000313" key="6">
    <source>
        <dbReference type="Proteomes" id="UP000275048"/>
    </source>
</evidence>
<dbReference type="Pfam" id="PF21302">
    <property type="entry name" value="Zn_ribbon_RlmA"/>
    <property type="match status" value="1"/>
</dbReference>
<protein>
    <submittedName>
        <fullName evidence="5">Methyltransferase domain-containing protein</fullName>
    </submittedName>
</protein>
<dbReference type="InterPro" id="IPR016718">
    <property type="entry name" value="rRNA_m1G-MeTrfase_A_prd"/>
</dbReference>
<keyword evidence="1" id="KW-0862">Zinc</keyword>
<dbReference type="Gene3D" id="3.40.50.150">
    <property type="entry name" value="Vaccinia Virus protein VP39"/>
    <property type="match status" value="1"/>
</dbReference>
<feature type="binding site" evidence="1">
    <location>
        <position position="27"/>
    </location>
    <ligand>
        <name>Zn(2+)</name>
        <dbReference type="ChEBI" id="CHEBI:29105"/>
    </ligand>
</feature>
<keyword evidence="2" id="KW-0949">S-adenosyl-L-methionine</keyword>
<comment type="caution">
    <text evidence="5">The sequence shown here is derived from an EMBL/GenBank/DDBJ whole genome shotgun (WGS) entry which is preliminary data.</text>
</comment>
<feature type="binding site" evidence="2">
    <location>
        <position position="71"/>
    </location>
    <ligand>
        <name>S-adenosyl-L-methionine</name>
        <dbReference type="ChEBI" id="CHEBI:59789"/>
    </ligand>
</feature>
<evidence type="ECO:0000259" key="3">
    <source>
        <dbReference type="Pfam" id="PF13649"/>
    </source>
</evidence>
<gene>
    <name evidence="5" type="ORF">EDM22_15745</name>
</gene>
<evidence type="ECO:0000313" key="5">
    <source>
        <dbReference type="EMBL" id="RNB45555.1"/>
    </source>
</evidence>
<accession>A0A3M8A4Q7</accession>
<keyword evidence="6" id="KW-1185">Reference proteome</keyword>
<dbReference type="Proteomes" id="UP000275048">
    <property type="component" value="Unassembled WGS sequence"/>
</dbReference>